<comment type="caution">
    <text evidence="2">The sequence shown here is derived from an EMBL/GenBank/DDBJ whole genome shotgun (WGS) entry which is preliminary data.</text>
</comment>
<keyword evidence="3" id="KW-1185">Reference proteome</keyword>
<dbReference type="OrthoDB" id="3016366at2759"/>
<feature type="compositionally biased region" description="Low complexity" evidence="1">
    <location>
        <begin position="11"/>
        <end position="30"/>
    </location>
</feature>
<dbReference type="AlphaFoldDB" id="A0A218ZDE0"/>
<evidence type="ECO:0000313" key="2">
    <source>
        <dbReference type="EMBL" id="OWP06069.1"/>
    </source>
</evidence>
<feature type="compositionally biased region" description="Low complexity" evidence="1">
    <location>
        <begin position="37"/>
        <end position="52"/>
    </location>
</feature>
<name>A0A218ZDE0_9HELO</name>
<organism evidence="2 3">
    <name type="scientific">Diplocarpon coronariae</name>
    <dbReference type="NCBI Taxonomy" id="2795749"/>
    <lineage>
        <taxon>Eukaryota</taxon>
        <taxon>Fungi</taxon>
        <taxon>Dikarya</taxon>
        <taxon>Ascomycota</taxon>
        <taxon>Pezizomycotina</taxon>
        <taxon>Leotiomycetes</taxon>
        <taxon>Helotiales</taxon>
        <taxon>Drepanopezizaceae</taxon>
        <taxon>Diplocarpon</taxon>
    </lineage>
</organism>
<dbReference type="InParanoid" id="A0A218ZDE0"/>
<sequence>MQSAMFKPSRHSSPSRTTPRPVVRIRGPVHPSRHSKSNQSSPSPISSHVDSVSEPECDAAEPTTNPDPKDIRRNSLYLTFNAPQVDDYHRAIFLAHPPSTPDQSLQFSGTLFHAAFTSPEGLQTSPRRWVEEVRPVRDVTSSDSLVLLYRISTLDPNRGSIESQCDLIRNVLSRVPLGRQNRERILGPLAGGEGNPALENYDCIIVRTNFHLKSASSDLTQDPSDILRVMQVTKLTGLIQSKWTTDAMTALADAGIVSFANLGFENAEGSTPASPTFGWPVRELHELDHSSMSLPLDSSHLGDPSARVMAAARKIAGPEDARAAVGVDFGGLRVVN</sequence>
<gene>
    <name evidence="2" type="ORF">B2J93_1826</name>
</gene>
<proteinExistence type="predicted"/>
<evidence type="ECO:0000256" key="1">
    <source>
        <dbReference type="SAM" id="MobiDB-lite"/>
    </source>
</evidence>
<protein>
    <submittedName>
        <fullName evidence="2">Uncharacterized protein</fullName>
    </submittedName>
</protein>
<reference evidence="2 3" key="1">
    <citation type="submission" date="2017-04" db="EMBL/GenBank/DDBJ databases">
        <title>Draft genome sequence of Marssonina coronaria NL1: causal agent of apple blotch.</title>
        <authorList>
            <person name="Cheng Q."/>
        </authorList>
    </citation>
    <scope>NUCLEOTIDE SEQUENCE [LARGE SCALE GENOMIC DNA]</scope>
    <source>
        <strain evidence="2 3">NL1</strain>
    </source>
</reference>
<dbReference type="Proteomes" id="UP000242519">
    <property type="component" value="Unassembled WGS sequence"/>
</dbReference>
<dbReference type="EMBL" id="MZNU01000058">
    <property type="protein sequence ID" value="OWP06069.1"/>
    <property type="molecule type" value="Genomic_DNA"/>
</dbReference>
<evidence type="ECO:0000313" key="3">
    <source>
        <dbReference type="Proteomes" id="UP000242519"/>
    </source>
</evidence>
<feature type="region of interest" description="Disordered" evidence="1">
    <location>
        <begin position="1"/>
        <end position="72"/>
    </location>
</feature>
<accession>A0A218ZDE0</accession>